<feature type="coiled-coil region" evidence="1">
    <location>
        <begin position="282"/>
        <end position="309"/>
    </location>
</feature>
<feature type="compositionally biased region" description="Polar residues" evidence="2">
    <location>
        <begin position="352"/>
        <end position="367"/>
    </location>
</feature>
<keyword evidence="1" id="KW-0175">Coiled coil</keyword>
<sequence>MDEEEVSDSCLFISEEKTDSLYPMCFGVSCAFVALELLSGADIDYERWSETRDRMLQGSANLLGLLVWRIQKADATKERSELIHKLKKTEREVAELKERRSEDAKANEKVMGIFAEQEQSWLSERKKLRQQIGALLNDLRVHNTKKEESISDLIKKTQEKELLIQSRDEALLEEERKRKELEEKLEELREVSKREAREHSSELMQHKTAFIELVSNQRQLEADMSRALMQVEAAKQELDSVFKQKEESISMVQKLSIEIIKMRKDSEQKDKILSIMLRKSKLDAAEKQMLLKEAKLSKAKRKQAELETERWKAVCESRHERRSLRSNLANKADSRSDVFSSTRGMHPIEAGCSQNPRTGSEPTDNRVNPKTLLVNYLEPEQRNKREDITPQGIFSAIYDDSVHYSLKGNEELEVMTTNMKQLEDWVHSETEKYTKIMEQRHHLEIDAFVEQMRLKDDKLEAFRWQLLSMELESKRLQSHIEGLNQNLSQLRQENMKLEASFLDREAEMKSLKEKFASQLHTRYLKTSPKDPALDHGTDWSEVKIIKRKPREKEQGPKATLDKIPQVEIAKEEENPFEVRSEDISLIVQCANEEIEVEKEVAMDPGHVREKLQGPEEAEVVDKLASVGECLIKKGSSWKMDLHALGVSYKIKRLKQQLLMLERLTEMQTNCEKREIDDHTQTHIKGFLFLMSLLNKQVSRSQSLQEKTDDLCKRIHESDLDGSGGNSSIARPKEETKTLEHFLEETFQLQRYMVAAGQKLIEIQSTSASGFVEGAEKLDGSASFDMRRFADGIRTLFREVQRGLEVRIARIIGDLEGTLACEGITRLRN</sequence>
<evidence type="ECO:0000256" key="1">
    <source>
        <dbReference type="SAM" id="Coils"/>
    </source>
</evidence>
<dbReference type="AlphaFoldDB" id="A0A834ZQZ7"/>
<reference evidence="3 4" key="1">
    <citation type="submission" date="2020-04" db="EMBL/GenBank/DDBJ databases">
        <title>Plant Genome Project.</title>
        <authorList>
            <person name="Zhang R.-G."/>
        </authorList>
    </citation>
    <scope>NUCLEOTIDE SEQUENCE [LARGE SCALE GENOMIC DNA]</scope>
    <source>
        <strain evidence="3">YNK0</strain>
        <tissue evidence="3">Leaf</tissue>
    </source>
</reference>
<protein>
    <submittedName>
        <fullName evidence="3">Uncharacterized protein</fullName>
    </submittedName>
</protein>
<name>A0A834ZQZ7_TETSI</name>
<proteinExistence type="predicted"/>
<feature type="region of interest" description="Disordered" evidence="2">
    <location>
        <begin position="326"/>
        <end position="367"/>
    </location>
</feature>
<feature type="coiled-coil region" evidence="1">
    <location>
        <begin position="72"/>
        <end position="106"/>
    </location>
</feature>
<gene>
    <name evidence="3" type="ORF">HHK36_000059</name>
</gene>
<evidence type="ECO:0000256" key="2">
    <source>
        <dbReference type="SAM" id="MobiDB-lite"/>
    </source>
</evidence>
<dbReference type="OMA" id="MSEDWAV"/>
<dbReference type="EMBL" id="JABCRI010000001">
    <property type="protein sequence ID" value="KAF8412104.1"/>
    <property type="molecule type" value="Genomic_DNA"/>
</dbReference>
<dbReference type="OrthoDB" id="1735671at2759"/>
<accession>A0A834ZQZ7</accession>
<feature type="coiled-coil region" evidence="1">
    <location>
        <begin position="466"/>
        <end position="500"/>
    </location>
</feature>
<evidence type="ECO:0000313" key="4">
    <source>
        <dbReference type="Proteomes" id="UP000655225"/>
    </source>
</evidence>
<feature type="coiled-coil region" evidence="1">
    <location>
        <begin position="164"/>
        <end position="237"/>
    </location>
</feature>
<dbReference type="PANTHER" id="PTHR47747:SF2">
    <property type="entry name" value="RIBONUCLEASE P PROTEIN SUBUNIT P38-LIKE PROTEIN"/>
    <property type="match status" value="1"/>
</dbReference>
<comment type="caution">
    <text evidence="3">The sequence shown here is derived from an EMBL/GenBank/DDBJ whole genome shotgun (WGS) entry which is preliminary data.</text>
</comment>
<keyword evidence="4" id="KW-1185">Reference proteome</keyword>
<dbReference type="Proteomes" id="UP000655225">
    <property type="component" value="Unassembled WGS sequence"/>
</dbReference>
<dbReference type="PANTHER" id="PTHR47747">
    <property type="entry name" value="RIBONUCLEASE P PROTEIN SUBUNIT P38-LIKE PROTEIN"/>
    <property type="match status" value="1"/>
</dbReference>
<organism evidence="3 4">
    <name type="scientific">Tetracentron sinense</name>
    <name type="common">Spur-leaf</name>
    <dbReference type="NCBI Taxonomy" id="13715"/>
    <lineage>
        <taxon>Eukaryota</taxon>
        <taxon>Viridiplantae</taxon>
        <taxon>Streptophyta</taxon>
        <taxon>Embryophyta</taxon>
        <taxon>Tracheophyta</taxon>
        <taxon>Spermatophyta</taxon>
        <taxon>Magnoliopsida</taxon>
        <taxon>Trochodendrales</taxon>
        <taxon>Trochodendraceae</taxon>
        <taxon>Tetracentron</taxon>
    </lineage>
</organism>
<evidence type="ECO:0000313" key="3">
    <source>
        <dbReference type="EMBL" id="KAF8412104.1"/>
    </source>
</evidence>